<proteinExistence type="predicted"/>
<keyword evidence="2" id="KW-1185">Reference proteome</keyword>
<protein>
    <submittedName>
        <fullName evidence="1">Uncharacterized protein</fullName>
    </submittedName>
</protein>
<comment type="caution">
    <text evidence="1">The sequence shown here is derived from an EMBL/GenBank/DDBJ whole genome shotgun (WGS) entry which is preliminary data.</text>
</comment>
<accession>A0ACB8WGV7</accession>
<dbReference type="EMBL" id="CM041539">
    <property type="protein sequence ID" value="KAI3367083.1"/>
    <property type="molecule type" value="Genomic_DNA"/>
</dbReference>
<dbReference type="Proteomes" id="UP000831701">
    <property type="component" value="Chromosome 9"/>
</dbReference>
<reference evidence="1" key="1">
    <citation type="submission" date="2022-04" db="EMBL/GenBank/DDBJ databases">
        <title>Jade perch genome.</title>
        <authorList>
            <person name="Chao B."/>
        </authorList>
    </citation>
    <scope>NUCLEOTIDE SEQUENCE</scope>
    <source>
        <strain evidence="1">CB-2022</strain>
    </source>
</reference>
<gene>
    <name evidence="1" type="ORF">L3Q82_008121</name>
</gene>
<evidence type="ECO:0000313" key="1">
    <source>
        <dbReference type="EMBL" id="KAI3367083.1"/>
    </source>
</evidence>
<organism evidence="1 2">
    <name type="scientific">Scortum barcoo</name>
    <name type="common">barcoo grunter</name>
    <dbReference type="NCBI Taxonomy" id="214431"/>
    <lineage>
        <taxon>Eukaryota</taxon>
        <taxon>Metazoa</taxon>
        <taxon>Chordata</taxon>
        <taxon>Craniata</taxon>
        <taxon>Vertebrata</taxon>
        <taxon>Euteleostomi</taxon>
        <taxon>Actinopterygii</taxon>
        <taxon>Neopterygii</taxon>
        <taxon>Teleostei</taxon>
        <taxon>Neoteleostei</taxon>
        <taxon>Acanthomorphata</taxon>
        <taxon>Eupercaria</taxon>
        <taxon>Centrarchiformes</taxon>
        <taxon>Terapontoidei</taxon>
        <taxon>Terapontidae</taxon>
        <taxon>Scortum</taxon>
    </lineage>
</organism>
<name>A0ACB8WGV7_9TELE</name>
<sequence length="170" mass="18383">MVAELGSYKQAHTSLPPLTLGNSRVVEGPAHLKELGSRAQAVHGGPLAMTATQTTLHRSLVDLPVGEPTGRREVNSQELLTAPPLLPSDAESEGLLTAAVQASPQLALPPQTTPISVQLQQLSKEKQSVEAELQRCQEAEREARERVRRLERLVEVLRKKVGTGNLRAVI</sequence>
<evidence type="ECO:0000313" key="2">
    <source>
        <dbReference type="Proteomes" id="UP000831701"/>
    </source>
</evidence>